<feature type="compositionally biased region" description="Basic and acidic residues" evidence="5">
    <location>
        <begin position="234"/>
        <end position="256"/>
    </location>
</feature>
<accession>U6GMC2</accession>
<feature type="region of interest" description="Disordered" evidence="5">
    <location>
        <begin position="23"/>
        <end position="83"/>
    </location>
</feature>
<sequence>METGGSNALLDESFFGGDSLAGSGAGSNALLLMPRKPKEKKASGSKKQQPPQQQQQQQKKAGSSRKQRKLQQLLKKHKDKAVKAGLCKELEKHELTAIMKPGEEGAAGDAVGDEGPASAAAASINSEEVQLAKTQLLLGGGLLLAGVKGRRLEKKARKALLLQQEMQRRQQQLQQQGQLKTQQQKLKKEGAAQNLEGEAVQHQQKQEQRQQQKQPAAHPAAAAAKQEGQPALQQKHEQQQKQEQQHKQEQQRKQEQVNEQNLSSGEQQSVNSKLKDQAKSGTAAAAVASSSSSSSNSVSSSKPLTNVSACKPPPSSAAEGAAEGGAAAAAETGKAAAVAETGEAAAAATAAGKAAAGGVKGRKAADELPRISFSPETATECLHRTAALESARAALPAAEAEGRVLSFLLQQQHPTTRDAEEYSSSTDEDGPPPLSNPQILTSKRKRKKIQDRSNQRHADVLCVAGATGSGKSTQIPQFVFESGICYPKMLFHKKCEAARQLLQQETAAGGPHTSASPAPGGAPSGTGAAEAEAAAAAAPASAAARLGLVSAEATKEGILVKRQLCICVTQPRRVAAVSLARRVAEEMGSPELVGYQVRHDKHNVGPHCRLKFATDGVLLREIQEDFLLRRYCCIVVDEAHERNINVDLLLGLLSRVVVLRRDRFKKELDTLPPLKVLIMSATLRATDFTANSFLFSPPPALLSLESRTFEVRIHFSKKTPERYVEAAVKKALQIHTRLPAGSVLVFLTGRAEVLEAVKMLQEWQRRRENRMQISAAAAAAAASAAESESRAEETASEAEFLLSDQSEDDPLPLDQHAPADSDSEVSVHSKDSATSHSSRPHRPNPGLSDKLLELALASDAEDNDEPQEGVKEAEAEVLKAVLSASRFSTHVQGEPAGGPAKQLCVATSGAEAGGGPQGDTGVSASTEGDSGDRDKAAKKRRKVAARAKFSRDTAGGPQMGTVGGPQVGPPAAPAPTGAAEGAEALPAGLNEGPSSDSLVHAFDCPDTSKRRVQKTVSAGGWLGAGALRRQKPTQEEKRQNISTSSSSNGEAQQDPTDAGARKTEEAEEETHFIPKLTVLPLYATLPRELQRLAFEPPAPDERRMIIATNVAETSLTLPNVRYVVDSGREKRRIFASGSEGFSYFTVTLTTQAAAQQRAGRAGRVGAGVCYRLYSSAVFQHEMQPHPSPQIHTVPLDHLLLFMAALGIPRPSAFPFPSPPPLTALANARRRLVALGALEPKMNASGPRRKQQQTEAREPEVCCTPLGRRMSEVPIPPRFAKILLLACSRHKEHGPQFVALACYLVAALSVGELLPSLPRGGEAPHLAGDVGGPENPQGASRGPARRPWEEYDSDLDAYIWLCGAYSHAQNPRSFCKGYGLDASRLSEVAALAAQLAQLMRGLLQQARRGGGQGRAGDPQGDEDDLNALQGPLRLEPPPPEARRCLHECAVQGLIDHVATWQDPPRLPQDASPAQRAAARGGYRCAELKGELARVHCTSNILHVSAFVDVDACSPRPKLLVYNQLIHAGRAVLQVCHPIDDAQLSASDTPLIQHSFLQLPAPAYDARRDAVVGWSRPTYGPLQLTLPAVERPLPRIRGAVASPLSPQQQQQQQQLHACFAAALVAGRVLPRLKKFGPSLSVTPEGMLVGHHSGTFAVRAFVAELTKREVASRAELLKVWQSEPKFLLAEFIGLLRSYNYQTLQDVHDIWPPV</sequence>
<dbReference type="SMART" id="SM00487">
    <property type="entry name" value="DEXDc"/>
    <property type="match status" value="1"/>
</dbReference>
<dbReference type="Pfam" id="PF23362">
    <property type="entry name" value="DHX37_C"/>
    <property type="match status" value="1"/>
</dbReference>
<reference evidence="8" key="2">
    <citation type="submission" date="2013-10" db="EMBL/GenBank/DDBJ databases">
        <authorList>
            <person name="Aslett M."/>
        </authorList>
    </citation>
    <scope>NUCLEOTIDE SEQUENCE</scope>
    <source>
        <strain evidence="8">Houghton</strain>
    </source>
</reference>
<evidence type="ECO:0000259" key="6">
    <source>
        <dbReference type="PROSITE" id="PS51192"/>
    </source>
</evidence>
<organism evidence="8 9">
    <name type="scientific">Eimeria acervulina</name>
    <name type="common">Coccidian parasite</name>
    <dbReference type="NCBI Taxonomy" id="5801"/>
    <lineage>
        <taxon>Eukaryota</taxon>
        <taxon>Sar</taxon>
        <taxon>Alveolata</taxon>
        <taxon>Apicomplexa</taxon>
        <taxon>Conoidasida</taxon>
        <taxon>Coccidia</taxon>
        <taxon>Eucoccidiorida</taxon>
        <taxon>Eimeriorina</taxon>
        <taxon>Eimeriidae</taxon>
        <taxon>Eimeria</taxon>
    </lineage>
</organism>
<evidence type="ECO:0000256" key="1">
    <source>
        <dbReference type="ARBA" id="ARBA00022741"/>
    </source>
</evidence>
<dbReference type="Gene3D" id="3.40.50.300">
    <property type="entry name" value="P-loop containing nucleotide triphosphate hydrolases"/>
    <property type="match status" value="3"/>
</dbReference>
<feature type="compositionally biased region" description="Basic residues" evidence="5">
    <location>
        <begin position="62"/>
        <end position="80"/>
    </location>
</feature>
<dbReference type="GeneID" id="25270192"/>
<dbReference type="Pfam" id="PF00271">
    <property type="entry name" value="Helicase_C"/>
    <property type="match status" value="1"/>
</dbReference>
<dbReference type="SMART" id="SM00490">
    <property type="entry name" value="HELICc"/>
    <property type="match status" value="1"/>
</dbReference>
<dbReference type="GO" id="GO:0005524">
    <property type="term" value="F:ATP binding"/>
    <property type="evidence" value="ECO:0007669"/>
    <property type="project" value="UniProtKB-KW"/>
</dbReference>
<evidence type="ECO:0000313" key="9">
    <source>
        <dbReference type="Proteomes" id="UP000018050"/>
    </source>
</evidence>
<dbReference type="Gene3D" id="1.20.120.1080">
    <property type="match status" value="1"/>
</dbReference>
<dbReference type="GO" id="GO:0005730">
    <property type="term" value="C:nucleolus"/>
    <property type="evidence" value="ECO:0007669"/>
    <property type="project" value="TreeGrafter"/>
</dbReference>
<dbReference type="EMBL" id="HG671593">
    <property type="protein sequence ID" value="CDI81330.1"/>
    <property type="molecule type" value="Genomic_DNA"/>
</dbReference>
<feature type="region of interest" description="Disordered" evidence="5">
    <location>
        <begin position="195"/>
        <end position="323"/>
    </location>
</feature>
<keyword evidence="1" id="KW-0547">Nucleotide-binding</keyword>
<feature type="compositionally biased region" description="Polar residues" evidence="5">
    <location>
        <begin position="1040"/>
        <end position="1055"/>
    </location>
</feature>
<dbReference type="InterPro" id="IPR014001">
    <property type="entry name" value="Helicase_ATP-bd"/>
</dbReference>
<dbReference type="PROSITE" id="PS51192">
    <property type="entry name" value="HELICASE_ATP_BIND_1"/>
    <property type="match status" value="1"/>
</dbReference>
<feature type="compositionally biased region" description="Gly residues" evidence="5">
    <location>
        <begin position="957"/>
        <end position="966"/>
    </location>
</feature>
<dbReference type="InterPro" id="IPR001650">
    <property type="entry name" value="Helicase_C-like"/>
</dbReference>
<feature type="region of interest" description="Disordered" evidence="5">
    <location>
        <begin position="506"/>
        <end position="530"/>
    </location>
</feature>
<name>U6GMC2_EIMAC</name>
<feature type="region of interest" description="Disordered" evidence="5">
    <location>
        <begin position="1406"/>
        <end position="1428"/>
    </location>
</feature>
<keyword evidence="9" id="KW-1185">Reference proteome</keyword>
<feature type="domain" description="Helicase ATP-binding" evidence="6">
    <location>
        <begin position="516"/>
        <end position="701"/>
    </location>
</feature>
<protein>
    <submittedName>
        <fullName evidence="8">ATP-dependent helicase, putative</fullName>
    </submittedName>
</protein>
<dbReference type="GO" id="GO:0000462">
    <property type="term" value="P:maturation of SSU-rRNA from tricistronic rRNA transcript (SSU-rRNA, 5.8S rRNA, LSU-rRNA)"/>
    <property type="evidence" value="ECO:0007669"/>
    <property type="project" value="TreeGrafter"/>
</dbReference>
<evidence type="ECO:0000259" key="7">
    <source>
        <dbReference type="PROSITE" id="PS51194"/>
    </source>
</evidence>
<feature type="compositionally biased region" description="Low complexity" evidence="5">
    <location>
        <begin position="211"/>
        <end position="233"/>
    </location>
</feature>
<feature type="compositionally biased region" description="Polar residues" evidence="5">
    <location>
        <begin position="257"/>
        <end position="272"/>
    </location>
</feature>
<keyword evidence="3 8" id="KW-0347">Helicase</keyword>
<feature type="region of interest" description="Disordered" evidence="5">
    <location>
        <begin position="1323"/>
        <end position="1346"/>
    </location>
</feature>
<reference evidence="8" key="1">
    <citation type="submission" date="2013-10" db="EMBL/GenBank/DDBJ databases">
        <title>Genomic analysis of the causative agents of coccidiosis in chickens.</title>
        <authorList>
            <person name="Reid A.J."/>
            <person name="Blake D."/>
            <person name="Billington K."/>
            <person name="Browne H."/>
            <person name="Dunn M."/>
            <person name="Hung S."/>
            <person name="Kawahara F."/>
            <person name="Miranda-Saavedra D."/>
            <person name="Mourier T."/>
            <person name="Nagra H."/>
            <person name="Otto T.D."/>
            <person name="Rawlings N."/>
            <person name="Sanchez A."/>
            <person name="Sanders M."/>
            <person name="Subramaniam C."/>
            <person name="Tay Y."/>
            <person name="Dear P."/>
            <person name="Doerig C."/>
            <person name="Gruber A."/>
            <person name="Parkinson J."/>
            <person name="Shirley M."/>
            <person name="Wan K.L."/>
            <person name="Berriman M."/>
            <person name="Tomley F."/>
            <person name="Pain A."/>
        </authorList>
    </citation>
    <scope>NUCLEOTIDE SEQUENCE</scope>
    <source>
        <strain evidence="8">Houghton</strain>
    </source>
</reference>
<dbReference type="VEuPathDB" id="ToxoDB:EAH_00021220"/>
<dbReference type="OrthoDB" id="10253254at2759"/>
<dbReference type="Proteomes" id="UP000018050">
    <property type="component" value="Unassembled WGS sequence"/>
</dbReference>
<evidence type="ECO:0000256" key="5">
    <source>
        <dbReference type="SAM" id="MobiDB-lite"/>
    </source>
</evidence>
<dbReference type="PROSITE" id="PS51194">
    <property type="entry name" value="HELICASE_CTER"/>
    <property type="match status" value="1"/>
</dbReference>
<keyword evidence="4" id="KW-0067">ATP-binding</keyword>
<evidence type="ECO:0000256" key="3">
    <source>
        <dbReference type="ARBA" id="ARBA00022806"/>
    </source>
</evidence>
<dbReference type="GO" id="GO:0004386">
    <property type="term" value="F:helicase activity"/>
    <property type="evidence" value="ECO:0007669"/>
    <property type="project" value="UniProtKB-KW"/>
</dbReference>
<evidence type="ECO:0000256" key="4">
    <source>
        <dbReference type="ARBA" id="ARBA00022840"/>
    </source>
</evidence>
<feature type="compositionally biased region" description="Low complexity" evidence="5">
    <location>
        <begin position="974"/>
        <end position="989"/>
    </location>
</feature>
<feature type="domain" description="Helicase C-terminal" evidence="7">
    <location>
        <begin position="1036"/>
        <end position="1201"/>
    </location>
</feature>
<dbReference type="OMA" id="NIWPPLD"/>
<evidence type="ECO:0000313" key="8">
    <source>
        <dbReference type="EMBL" id="CDI81330.1"/>
    </source>
</evidence>
<dbReference type="InterPro" id="IPR056371">
    <property type="entry name" value="DHX37-like_C"/>
</dbReference>
<evidence type="ECO:0000256" key="2">
    <source>
        <dbReference type="ARBA" id="ARBA00022801"/>
    </source>
</evidence>
<dbReference type="SMART" id="SM00847">
    <property type="entry name" value="HA2"/>
    <property type="match status" value="1"/>
</dbReference>
<proteinExistence type="predicted"/>
<feature type="compositionally biased region" description="Low complexity" evidence="5">
    <location>
        <begin position="283"/>
        <end position="301"/>
    </location>
</feature>
<dbReference type="GO" id="GO:0003723">
    <property type="term" value="F:RNA binding"/>
    <property type="evidence" value="ECO:0007669"/>
    <property type="project" value="TreeGrafter"/>
</dbReference>
<feature type="region of interest" description="Disordered" evidence="5">
    <location>
        <begin position="410"/>
        <end position="455"/>
    </location>
</feature>
<gene>
    <name evidence="8" type="ORF">EAH_00021220</name>
</gene>
<keyword evidence="2" id="KW-0378">Hydrolase</keyword>
<dbReference type="PANTHER" id="PTHR18934:SF99">
    <property type="entry name" value="ATP-DEPENDENT RNA HELICASE DHX37-RELATED"/>
    <property type="match status" value="1"/>
</dbReference>
<feature type="compositionally biased region" description="Low complexity" evidence="5">
    <location>
        <begin position="507"/>
        <end position="530"/>
    </location>
</feature>
<feature type="compositionally biased region" description="Low complexity" evidence="5">
    <location>
        <begin position="23"/>
        <end position="32"/>
    </location>
</feature>
<dbReference type="SUPFAM" id="SSF52540">
    <property type="entry name" value="P-loop containing nucleoside triphosphate hydrolases"/>
    <property type="match status" value="1"/>
</dbReference>
<feature type="compositionally biased region" description="Basic and acidic residues" evidence="5">
    <location>
        <begin position="1059"/>
        <end position="1070"/>
    </location>
</feature>
<dbReference type="PANTHER" id="PTHR18934">
    <property type="entry name" value="ATP-DEPENDENT RNA HELICASE"/>
    <property type="match status" value="1"/>
</dbReference>
<feature type="compositionally biased region" description="Low complexity" evidence="5">
    <location>
        <begin position="45"/>
        <end position="61"/>
    </location>
</feature>
<dbReference type="InterPro" id="IPR007502">
    <property type="entry name" value="Helicase-assoc_dom"/>
</dbReference>
<feature type="region of interest" description="Disordered" evidence="5">
    <location>
        <begin position="806"/>
        <end position="848"/>
    </location>
</feature>
<feature type="region of interest" description="Disordered" evidence="5">
    <location>
        <begin position="908"/>
        <end position="1070"/>
    </location>
</feature>
<feature type="compositionally biased region" description="Basic residues" evidence="5">
    <location>
        <begin position="936"/>
        <end position="945"/>
    </location>
</feature>
<dbReference type="InterPro" id="IPR027417">
    <property type="entry name" value="P-loop_NTPase"/>
</dbReference>
<dbReference type="GO" id="GO:0016787">
    <property type="term" value="F:hydrolase activity"/>
    <property type="evidence" value="ECO:0007669"/>
    <property type="project" value="UniProtKB-KW"/>
</dbReference>
<dbReference type="RefSeq" id="XP_013248913.1">
    <property type="nucleotide sequence ID" value="XM_013393459.1"/>
</dbReference>